<reference evidence="1" key="1">
    <citation type="journal article" date="2021" name="New Phytol.">
        <title>Evolutionary innovations through gain and loss of genes in the ectomycorrhizal Boletales.</title>
        <authorList>
            <person name="Wu G."/>
            <person name="Miyauchi S."/>
            <person name="Morin E."/>
            <person name="Kuo A."/>
            <person name="Drula E."/>
            <person name="Varga T."/>
            <person name="Kohler A."/>
            <person name="Feng B."/>
            <person name="Cao Y."/>
            <person name="Lipzen A."/>
            <person name="Daum C."/>
            <person name="Hundley H."/>
            <person name="Pangilinan J."/>
            <person name="Johnson J."/>
            <person name="Barry K."/>
            <person name="LaButti K."/>
            <person name="Ng V."/>
            <person name="Ahrendt S."/>
            <person name="Min B."/>
            <person name="Choi I.G."/>
            <person name="Park H."/>
            <person name="Plett J.M."/>
            <person name="Magnuson J."/>
            <person name="Spatafora J.W."/>
            <person name="Nagy L.G."/>
            <person name="Henrissat B."/>
            <person name="Grigoriev I.V."/>
            <person name="Yang Z.L."/>
            <person name="Xu J."/>
            <person name="Martin F.M."/>
        </authorList>
    </citation>
    <scope>NUCLEOTIDE SEQUENCE</scope>
    <source>
        <strain evidence="1">KUC20120723A-06</strain>
    </source>
</reference>
<organism evidence="1 2">
    <name type="scientific">Leucogyrophana mollusca</name>
    <dbReference type="NCBI Taxonomy" id="85980"/>
    <lineage>
        <taxon>Eukaryota</taxon>
        <taxon>Fungi</taxon>
        <taxon>Dikarya</taxon>
        <taxon>Basidiomycota</taxon>
        <taxon>Agaricomycotina</taxon>
        <taxon>Agaricomycetes</taxon>
        <taxon>Agaricomycetidae</taxon>
        <taxon>Boletales</taxon>
        <taxon>Boletales incertae sedis</taxon>
        <taxon>Leucogyrophana</taxon>
    </lineage>
</organism>
<accession>A0ACB8BL67</accession>
<keyword evidence="2" id="KW-1185">Reference proteome</keyword>
<protein>
    <submittedName>
        <fullName evidence="1">Uncharacterized protein</fullName>
    </submittedName>
</protein>
<gene>
    <name evidence="1" type="ORF">BV22DRAFT_342350</name>
</gene>
<dbReference type="EMBL" id="MU266380">
    <property type="protein sequence ID" value="KAH7926575.1"/>
    <property type="molecule type" value="Genomic_DNA"/>
</dbReference>
<evidence type="ECO:0000313" key="2">
    <source>
        <dbReference type="Proteomes" id="UP000790709"/>
    </source>
</evidence>
<proteinExistence type="predicted"/>
<evidence type="ECO:0000313" key="1">
    <source>
        <dbReference type="EMBL" id="KAH7926575.1"/>
    </source>
</evidence>
<dbReference type="Proteomes" id="UP000790709">
    <property type="component" value="Unassembled WGS sequence"/>
</dbReference>
<name>A0ACB8BL67_9AGAM</name>
<comment type="caution">
    <text evidence="1">The sequence shown here is derived from an EMBL/GenBank/DDBJ whole genome shotgun (WGS) entry which is preliminary data.</text>
</comment>
<sequence>MRRISQNGRPYKLGYKQCTGRMSPLQTNDAYVFLFLCYTPTSYPLSFRLDVFLVPQEDACTFWRFPALCGSKNSRKGHLSPSLAFSPARFPSMTRPRNAWQRPFCAPGPAEFGRLASLCAKNECTGTFSECNLIDVRNICRRRYVCDDRGGSSAGLPQLCISNYSHHDYRMGACPCFFAGMYPLHSHCGQKSS</sequence>